<dbReference type="SUPFAM" id="SSF52833">
    <property type="entry name" value="Thioredoxin-like"/>
    <property type="match status" value="1"/>
</dbReference>
<dbReference type="Proteomes" id="UP000288587">
    <property type="component" value="Unassembled WGS sequence"/>
</dbReference>
<dbReference type="InterPro" id="IPR001853">
    <property type="entry name" value="DSBA-like_thioredoxin_dom"/>
</dbReference>
<evidence type="ECO:0000256" key="1">
    <source>
        <dbReference type="PIRNR" id="PIRNR006386"/>
    </source>
</evidence>
<dbReference type="GO" id="GO:0018845">
    <property type="term" value="F:2-hydroxychromene-2-carboxylate isomerase activity"/>
    <property type="evidence" value="ECO:0007669"/>
    <property type="project" value="UniProtKB-UniRule"/>
</dbReference>
<dbReference type="RefSeq" id="WP_127680036.1">
    <property type="nucleotide sequence ID" value="NZ_SACM01000001.1"/>
</dbReference>
<keyword evidence="1 4" id="KW-0413">Isomerase</keyword>
<dbReference type="GO" id="GO:0004364">
    <property type="term" value="F:glutathione transferase activity"/>
    <property type="evidence" value="ECO:0007669"/>
    <property type="project" value="TreeGrafter"/>
</dbReference>
<dbReference type="PANTHER" id="PTHR42943">
    <property type="entry name" value="GLUTATHIONE S-TRANSFERASE KAPPA"/>
    <property type="match status" value="1"/>
</dbReference>
<feature type="domain" description="DSBA-like thioredoxin" evidence="3">
    <location>
        <begin position="3"/>
        <end position="190"/>
    </location>
</feature>
<dbReference type="PIRSF" id="PIRSF006386">
    <property type="entry name" value="HCCAis_GSTk"/>
    <property type="match status" value="1"/>
</dbReference>
<comment type="caution">
    <text evidence="4">The sequence shown here is derived from an EMBL/GenBank/DDBJ whole genome shotgun (WGS) entry which is preliminary data.</text>
</comment>
<dbReference type="AlphaFoldDB" id="A0A437LR09"/>
<evidence type="ECO:0000256" key="2">
    <source>
        <dbReference type="PIRSR" id="PIRSR006386-1"/>
    </source>
</evidence>
<dbReference type="GO" id="GO:1901170">
    <property type="term" value="P:naphthalene catabolic process"/>
    <property type="evidence" value="ECO:0007669"/>
    <property type="project" value="InterPro"/>
</dbReference>
<sequence>MKTIRFYFDPISPYAALAFWRLPEALVGRSYTVDYVPILFAASLKAHGHKGPAEIAPKRAWTYRQVAWLAREQGVPLRMPAAHPFNPLPLLRLAWACAPEGLTPSRRVVARLMAHVWLADGAAVDDATRWAALTAELAPAQAPDGEVVKQRLRAATDEALARGVFGVPTFEFEGRLFWGQDSLPMLAAAMDGDAWFDGPAWSEAEALPVGIQRNREQG</sequence>
<dbReference type="EC" id="5.99.1.4" evidence="1"/>
<name>A0A437LR09_9BURK</name>
<reference evidence="4 5" key="1">
    <citation type="submission" date="2019-01" db="EMBL/GenBank/DDBJ databases">
        <authorList>
            <person name="Chen W.-M."/>
        </authorList>
    </citation>
    <scope>NUCLEOTIDE SEQUENCE [LARGE SCALE GENOMIC DNA]</scope>
    <source>
        <strain evidence="4 5">CCP-18</strain>
    </source>
</reference>
<dbReference type="Pfam" id="PF01323">
    <property type="entry name" value="DSBA"/>
    <property type="match status" value="1"/>
</dbReference>
<dbReference type="Gene3D" id="3.40.30.10">
    <property type="entry name" value="Glutaredoxin"/>
    <property type="match status" value="1"/>
</dbReference>
<dbReference type="CDD" id="cd03022">
    <property type="entry name" value="DsbA_HCCA_Iso"/>
    <property type="match status" value="1"/>
</dbReference>
<dbReference type="InterPro" id="IPR036249">
    <property type="entry name" value="Thioredoxin-like_sf"/>
</dbReference>
<dbReference type="InterPro" id="IPR051924">
    <property type="entry name" value="GST_Kappa/NadH"/>
</dbReference>
<proteinExistence type="inferred from homology"/>
<keyword evidence="5" id="KW-1185">Reference proteome</keyword>
<dbReference type="OrthoDB" id="8560325at2"/>
<feature type="active site" description="Nucleophile" evidence="2">
    <location>
        <position position="12"/>
    </location>
</feature>
<organism evidence="4 5">
    <name type="scientific">Inhella crocodyli</name>
    <dbReference type="NCBI Taxonomy" id="2499851"/>
    <lineage>
        <taxon>Bacteria</taxon>
        <taxon>Pseudomonadati</taxon>
        <taxon>Pseudomonadota</taxon>
        <taxon>Betaproteobacteria</taxon>
        <taxon>Burkholderiales</taxon>
        <taxon>Sphaerotilaceae</taxon>
        <taxon>Inhella</taxon>
    </lineage>
</organism>
<dbReference type="GO" id="GO:0004602">
    <property type="term" value="F:glutathione peroxidase activity"/>
    <property type="evidence" value="ECO:0007669"/>
    <property type="project" value="TreeGrafter"/>
</dbReference>
<gene>
    <name evidence="4" type="ORF">EOD73_01080</name>
</gene>
<dbReference type="PANTHER" id="PTHR42943:SF2">
    <property type="entry name" value="GLUTATHIONE S-TRANSFERASE KAPPA 1"/>
    <property type="match status" value="1"/>
</dbReference>
<accession>A0A437LR09</accession>
<protein>
    <recommendedName>
        <fullName evidence="1">2-hydroxychromene-2-carboxylate isomerase</fullName>
        <ecNumber evidence="1">5.99.1.4</ecNumber>
    </recommendedName>
</protein>
<dbReference type="InterPro" id="IPR044087">
    <property type="entry name" value="NahD-like"/>
</dbReference>
<comment type="similarity">
    <text evidence="1">Belongs to the GST superfamily. NadH family.</text>
</comment>
<evidence type="ECO:0000313" key="5">
    <source>
        <dbReference type="Proteomes" id="UP000288587"/>
    </source>
</evidence>
<comment type="catalytic activity">
    <reaction evidence="1">
        <text>2-hydroxychromene-2-carboxylate = (3E)-4-(2-hydroxyphenyl)-2-oxobut-3-enoate</text>
        <dbReference type="Rhea" id="RHEA:27401"/>
        <dbReference type="ChEBI" id="CHEBI:59350"/>
        <dbReference type="ChEBI" id="CHEBI:59353"/>
        <dbReference type="EC" id="5.99.1.4"/>
    </reaction>
</comment>
<dbReference type="InterPro" id="IPR014440">
    <property type="entry name" value="HCCAis_GSTk"/>
</dbReference>
<evidence type="ECO:0000313" key="4">
    <source>
        <dbReference type="EMBL" id="RVT87653.1"/>
    </source>
</evidence>
<evidence type="ECO:0000259" key="3">
    <source>
        <dbReference type="Pfam" id="PF01323"/>
    </source>
</evidence>
<dbReference type="EMBL" id="SACM01000001">
    <property type="protein sequence ID" value="RVT87653.1"/>
    <property type="molecule type" value="Genomic_DNA"/>
</dbReference>
<dbReference type="GO" id="GO:0006749">
    <property type="term" value="P:glutathione metabolic process"/>
    <property type="evidence" value="ECO:0007669"/>
    <property type="project" value="TreeGrafter"/>
</dbReference>